<organism evidence="1 2">
    <name type="scientific">Microctonus aethiopoides</name>
    <dbReference type="NCBI Taxonomy" id="144406"/>
    <lineage>
        <taxon>Eukaryota</taxon>
        <taxon>Metazoa</taxon>
        <taxon>Ecdysozoa</taxon>
        <taxon>Arthropoda</taxon>
        <taxon>Hexapoda</taxon>
        <taxon>Insecta</taxon>
        <taxon>Pterygota</taxon>
        <taxon>Neoptera</taxon>
        <taxon>Endopterygota</taxon>
        <taxon>Hymenoptera</taxon>
        <taxon>Apocrita</taxon>
        <taxon>Ichneumonoidea</taxon>
        <taxon>Braconidae</taxon>
        <taxon>Euphorinae</taxon>
        <taxon>Microctonus</taxon>
    </lineage>
</organism>
<keyword evidence="2" id="KW-1185">Reference proteome</keyword>
<dbReference type="EMBL" id="JAQQBS010001424">
    <property type="protein sequence ID" value="KAK0158552.1"/>
    <property type="molecule type" value="Genomic_DNA"/>
</dbReference>
<evidence type="ECO:0000313" key="1">
    <source>
        <dbReference type="EMBL" id="KAK0158552.1"/>
    </source>
</evidence>
<proteinExistence type="predicted"/>
<reference evidence="1" key="2">
    <citation type="submission" date="2023-03" db="EMBL/GenBank/DDBJ databases">
        <authorList>
            <person name="Inwood S.N."/>
            <person name="Skelly J.G."/>
            <person name="Guhlin J."/>
            <person name="Harrop T.W.R."/>
            <person name="Goldson S.G."/>
            <person name="Dearden P.K."/>
        </authorList>
    </citation>
    <scope>NUCLEOTIDE SEQUENCE</scope>
    <source>
        <strain evidence="1">Irish</strain>
        <tissue evidence="1">Whole body</tissue>
    </source>
</reference>
<name>A0AA39EW67_9HYME</name>
<evidence type="ECO:0000313" key="2">
    <source>
        <dbReference type="Proteomes" id="UP001168990"/>
    </source>
</evidence>
<accession>A0AA39EW67</accession>
<dbReference type="AlphaFoldDB" id="A0AA39EW67"/>
<sequence length="91" mass="10840">MEMIRLWKLSSSLLITNTTTTSNKKKLKLFQELHPHINIQDNNKNKQTIIKKSLIKRHYKLPCHAQFLFTTVYYMCLLVSSKRIYDSYSFA</sequence>
<dbReference type="Proteomes" id="UP001168990">
    <property type="component" value="Unassembled WGS sequence"/>
</dbReference>
<comment type="caution">
    <text evidence="1">The sequence shown here is derived from an EMBL/GenBank/DDBJ whole genome shotgun (WGS) entry which is preliminary data.</text>
</comment>
<reference evidence="1" key="1">
    <citation type="journal article" date="2023" name="bioRxiv">
        <title>Scaffold-level genome assemblies of two parasitoid biocontrol wasps reveal the parthenogenesis mechanism and an associated novel virus.</title>
        <authorList>
            <person name="Inwood S."/>
            <person name="Skelly J."/>
            <person name="Guhlin J."/>
            <person name="Harrop T."/>
            <person name="Goldson S."/>
            <person name="Dearden P."/>
        </authorList>
    </citation>
    <scope>NUCLEOTIDE SEQUENCE</scope>
    <source>
        <strain evidence="1">Irish</strain>
        <tissue evidence="1">Whole body</tissue>
    </source>
</reference>
<protein>
    <submittedName>
        <fullName evidence="1">Uncharacterized protein</fullName>
    </submittedName>
</protein>
<gene>
    <name evidence="1" type="ORF">PV328_009541</name>
</gene>